<proteinExistence type="predicted"/>
<protein>
    <submittedName>
        <fullName evidence="1">Uncharacterized protein</fullName>
    </submittedName>
</protein>
<evidence type="ECO:0000313" key="2">
    <source>
        <dbReference type="Proteomes" id="UP000054166"/>
    </source>
</evidence>
<dbReference type="EMBL" id="KN833041">
    <property type="protein sequence ID" value="KIM75864.1"/>
    <property type="molecule type" value="Genomic_DNA"/>
</dbReference>
<dbReference type="InParanoid" id="A0A0C3F7H3"/>
<gene>
    <name evidence="1" type="ORF">PILCRDRAFT_13238</name>
</gene>
<reference evidence="2" key="2">
    <citation type="submission" date="2015-01" db="EMBL/GenBank/DDBJ databases">
        <title>Evolutionary Origins and Diversification of the Mycorrhizal Mutualists.</title>
        <authorList>
            <consortium name="DOE Joint Genome Institute"/>
            <consortium name="Mycorrhizal Genomics Consortium"/>
            <person name="Kohler A."/>
            <person name="Kuo A."/>
            <person name="Nagy L.G."/>
            <person name="Floudas D."/>
            <person name="Copeland A."/>
            <person name="Barry K.W."/>
            <person name="Cichocki N."/>
            <person name="Veneault-Fourrey C."/>
            <person name="LaButti K."/>
            <person name="Lindquist E.A."/>
            <person name="Lipzen A."/>
            <person name="Lundell T."/>
            <person name="Morin E."/>
            <person name="Murat C."/>
            <person name="Riley R."/>
            <person name="Ohm R."/>
            <person name="Sun H."/>
            <person name="Tunlid A."/>
            <person name="Henrissat B."/>
            <person name="Grigoriev I.V."/>
            <person name="Hibbett D.S."/>
            <person name="Martin F."/>
        </authorList>
    </citation>
    <scope>NUCLEOTIDE SEQUENCE [LARGE SCALE GENOMIC DNA]</scope>
    <source>
        <strain evidence="2">F 1598</strain>
    </source>
</reference>
<dbReference type="AlphaFoldDB" id="A0A0C3F7H3"/>
<keyword evidence="2" id="KW-1185">Reference proteome</keyword>
<evidence type="ECO:0000313" key="1">
    <source>
        <dbReference type="EMBL" id="KIM75864.1"/>
    </source>
</evidence>
<dbReference type="HOGENOM" id="CLU_1415671_0_0_1"/>
<organism evidence="1 2">
    <name type="scientific">Piloderma croceum (strain F 1598)</name>
    <dbReference type="NCBI Taxonomy" id="765440"/>
    <lineage>
        <taxon>Eukaryota</taxon>
        <taxon>Fungi</taxon>
        <taxon>Dikarya</taxon>
        <taxon>Basidiomycota</taxon>
        <taxon>Agaricomycotina</taxon>
        <taxon>Agaricomycetes</taxon>
        <taxon>Agaricomycetidae</taxon>
        <taxon>Atheliales</taxon>
        <taxon>Atheliaceae</taxon>
        <taxon>Piloderma</taxon>
    </lineage>
</organism>
<sequence>MARLSLPALPRSMPLPPRLLTVAPAPPDENESGLVAEKWPCAAGNVFRGLGNGYPRLRRMEDSESEQGRWLSDPDVASEAIVNSKVDIEALLGGSCRAGSIDSAKNEVGRFSWFVSVSFSNSTALLSSNDIRLIFLMGFIHAIFNANFDLIHDLHSFLSQLGRMASRRLRTLGVQVNIEEGAKFVNSLLVLR</sequence>
<accession>A0A0C3F7H3</accession>
<dbReference type="Proteomes" id="UP000054166">
    <property type="component" value="Unassembled WGS sequence"/>
</dbReference>
<name>A0A0C3F7H3_PILCF</name>
<reference evidence="1 2" key="1">
    <citation type="submission" date="2014-04" db="EMBL/GenBank/DDBJ databases">
        <authorList>
            <consortium name="DOE Joint Genome Institute"/>
            <person name="Kuo A."/>
            <person name="Tarkka M."/>
            <person name="Buscot F."/>
            <person name="Kohler A."/>
            <person name="Nagy L.G."/>
            <person name="Floudas D."/>
            <person name="Copeland A."/>
            <person name="Barry K.W."/>
            <person name="Cichocki N."/>
            <person name="Veneault-Fourrey C."/>
            <person name="LaButti K."/>
            <person name="Lindquist E.A."/>
            <person name="Lipzen A."/>
            <person name="Lundell T."/>
            <person name="Morin E."/>
            <person name="Murat C."/>
            <person name="Sun H."/>
            <person name="Tunlid A."/>
            <person name="Henrissat B."/>
            <person name="Grigoriev I.V."/>
            <person name="Hibbett D.S."/>
            <person name="Martin F."/>
            <person name="Nordberg H.P."/>
            <person name="Cantor M.N."/>
            <person name="Hua S.X."/>
        </authorList>
    </citation>
    <scope>NUCLEOTIDE SEQUENCE [LARGE SCALE GENOMIC DNA]</scope>
    <source>
        <strain evidence="1 2">F 1598</strain>
    </source>
</reference>